<dbReference type="EMBL" id="CM039436">
    <property type="protein sequence ID" value="KAI4314475.1"/>
    <property type="molecule type" value="Genomic_DNA"/>
</dbReference>
<gene>
    <name evidence="1" type="ORF">L6164_027380</name>
</gene>
<accession>A0ACB9LT42</accession>
<reference evidence="1 2" key="1">
    <citation type="journal article" date="2022" name="DNA Res.">
        <title>Chromosomal-level genome assembly of the orchid tree Bauhinia variegata (Leguminosae; Cercidoideae) supports the allotetraploid origin hypothesis of Bauhinia.</title>
        <authorList>
            <person name="Zhong Y."/>
            <person name="Chen Y."/>
            <person name="Zheng D."/>
            <person name="Pang J."/>
            <person name="Liu Y."/>
            <person name="Luo S."/>
            <person name="Meng S."/>
            <person name="Qian L."/>
            <person name="Wei D."/>
            <person name="Dai S."/>
            <person name="Zhou R."/>
        </authorList>
    </citation>
    <scope>NUCLEOTIDE SEQUENCE [LARGE SCALE GENOMIC DNA]</scope>
    <source>
        <strain evidence="1">BV-YZ2020</strain>
    </source>
</reference>
<dbReference type="Proteomes" id="UP000828941">
    <property type="component" value="Chromosome 11"/>
</dbReference>
<keyword evidence="2" id="KW-1185">Reference proteome</keyword>
<protein>
    <submittedName>
        <fullName evidence="1">Uncharacterized protein</fullName>
    </submittedName>
</protein>
<organism evidence="1 2">
    <name type="scientific">Bauhinia variegata</name>
    <name type="common">Purple orchid tree</name>
    <name type="synonym">Phanera variegata</name>
    <dbReference type="NCBI Taxonomy" id="167791"/>
    <lineage>
        <taxon>Eukaryota</taxon>
        <taxon>Viridiplantae</taxon>
        <taxon>Streptophyta</taxon>
        <taxon>Embryophyta</taxon>
        <taxon>Tracheophyta</taxon>
        <taxon>Spermatophyta</taxon>
        <taxon>Magnoliopsida</taxon>
        <taxon>eudicotyledons</taxon>
        <taxon>Gunneridae</taxon>
        <taxon>Pentapetalae</taxon>
        <taxon>rosids</taxon>
        <taxon>fabids</taxon>
        <taxon>Fabales</taxon>
        <taxon>Fabaceae</taxon>
        <taxon>Cercidoideae</taxon>
        <taxon>Cercideae</taxon>
        <taxon>Bauhiniinae</taxon>
        <taxon>Bauhinia</taxon>
    </lineage>
</organism>
<sequence>MNLNCLTCQLLPRKDSDKESDGVQEKNRSLLRLKVERSWSVNLTPGESDAIANVKTKKKTQHRRGLSTGAIDFPESRGPRLVRSCGMRRDWNIEELGEKKEKKVRFR</sequence>
<name>A0ACB9LT42_BAUVA</name>
<evidence type="ECO:0000313" key="2">
    <source>
        <dbReference type="Proteomes" id="UP000828941"/>
    </source>
</evidence>
<proteinExistence type="predicted"/>
<evidence type="ECO:0000313" key="1">
    <source>
        <dbReference type="EMBL" id="KAI4314475.1"/>
    </source>
</evidence>
<comment type="caution">
    <text evidence="1">The sequence shown here is derived from an EMBL/GenBank/DDBJ whole genome shotgun (WGS) entry which is preliminary data.</text>
</comment>